<organism evidence="2 3">
    <name type="scientific">Balearica regulorum gibbericeps</name>
    <name type="common">East African grey crowned-crane</name>
    <dbReference type="NCBI Taxonomy" id="100784"/>
    <lineage>
        <taxon>Eukaryota</taxon>
        <taxon>Metazoa</taxon>
        <taxon>Chordata</taxon>
        <taxon>Craniata</taxon>
        <taxon>Vertebrata</taxon>
        <taxon>Euteleostomi</taxon>
        <taxon>Archelosauria</taxon>
        <taxon>Archosauria</taxon>
        <taxon>Dinosauria</taxon>
        <taxon>Saurischia</taxon>
        <taxon>Theropoda</taxon>
        <taxon>Coelurosauria</taxon>
        <taxon>Aves</taxon>
        <taxon>Neognathae</taxon>
        <taxon>Neoaves</taxon>
        <taxon>Gruiformes</taxon>
        <taxon>Gruidae</taxon>
        <taxon>Balearica</taxon>
    </lineage>
</organism>
<dbReference type="EMBL" id="KL486427">
    <property type="protein sequence ID" value="KFO09753.1"/>
    <property type="molecule type" value="Genomic_DNA"/>
</dbReference>
<keyword evidence="3" id="KW-1185">Reference proteome</keyword>
<protein>
    <recommendedName>
        <fullName evidence="4">Ig-like domain-containing protein</fullName>
    </recommendedName>
</protein>
<dbReference type="AlphaFoldDB" id="A0A087VAW1"/>
<dbReference type="Proteomes" id="UP000053309">
    <property type="component" value="Unassembled WGS sequence"/>
</dbReference>
<evidence type="ECO:0000256" key="1">
    <source>
        <dbReference type="SAM" id="SignalP"/>
    </source>
</evidence>
<gene>
    <name evidence="2" type="ORF">N312_13310</name>
</gene>
<accession>A0A087VAW1</accession>
<evidence type="ECO:0008006" key="4">
    <source>
        <dbReference type="Google" id="ProtNLM"/>
    </source>
</evidence>
<keyword evidence="1" id="KW-0732">Signal</keyword>
<reference evidence="2 3" key="1">
    <citation type="submission" date="2014-04" db="EMBL/GenBank/DDBJ databases">
        <title>Genome evolution of avian class.</title>
        <authorList>
            <person name="Zhang G."/>
            <person name="Li C."/>
        </authorList>
    </citation>
    <scope>NUCLEOTIDE SEQUENCE [LARGE SCALE GENOMIC DNA]</scope>
    <source>
        <strain evidence="2">BGI_N312</strain>
    </source>
</reference>
<sequence>LCCRNGGATVSFQWKLLLISLQYLQGREGTLLIWTEQAAEDTSYCCTFRGSLPIFNSHYKLLFKCKAKTH</sequence>
<proteinExistence type="predicted"/>
<feature type="non-terminal residue" evidence="2">
    <location>
        <position position="70"/>
    </location>
</feature>
<feature type="non-terminal residue" evidence="2">
    <location>
        <position position="1"/>
    </location>
</feature>
<feature type="chain" id="PRO_5001831254" description="Ig-like domain-containing protein" evidence="1">
    <location>
        <begin position="27"/>
        <end position="70"/>
    </location>
</feature>
<name>A0A087VAW1_BALRE</name>
<feature type="signal peptide" evidence="1">
    <location>
        <begin position="1"/>
        <end position="26"/>
    </location>
</feature>
<evidence type="ECO:0000313" key="2">
    <source>
        <dbReference type="EMBL" id="KFO09753.1"/>
    </source>
</evidence>
<evidence type="ECO:0000313" key="3">
    <source>
        <dbReference type="Proteomes" id="UP000053309"/>
    </source>
</evidence>